<dbReference type="RefSeq" id="YP_009800891.1">
    <property type="nucleotide sequence ID" value="NC_047960.1"/>
</dbReference>
<name>A0A2S1GS76_9CAUD</name>
<organism evidence="1">
    <name type="scientific">Escherichia phage vB_EcoS_IME347</name>
    <dbReference type="NCBI Taxonomy" id="2496546"/>
    <lineage>
        <taxon>Viruses</taxon>
        <taxon>Duplodnaviria</taxon>
        <taxon>Heunggongvirae</taxon>
        <taxon>Uroviricota</taxon>
        <taxon>Caudoviricetes</taxon>
        <taxon>Drexlerviridae</taxon>
        <taxon>Tunavirinae</taxon>
        <taxon>Badaguanvirus</taxon>
        <taxon>Badaguanvirus IME347</taxon>
    </lineage>
</organism>
<reference evidence="1" key="1">
    <citation type="submission" date="2018-03" db="EMBL/GenBank/DDBJ databases">
        <title>Complete genome sequence analysis of Enterobacteria phage IME347.</title>
        <authorList>
            <person name="Li P."/>
            <person name="Wang J."/>
            <person name="Tong Y."/>
        </authorList>
    </citation>
    <scope>NUCLEOTIDE SEQUENCE [LARGE SCALE GENOMIC DNA]</scope>
</reference>
<proteinExistence type="predicted"/>
<protein>
    <submittedName>
        <fullName evidence="1">Uncharacterized protein</fullName>
    </submittedName>
</protein>
<dbReference type="GeneID" id="54991396"/>
<evidence type="ECO:0000313" key="1">
    <source>
        <dbReference type="EMBL" id="AWD92255.1"/>
    </source>
</evidence>
<evidence type="ECO:0000313" key="2">
    <source>
        <dbReference type="Proteomes" id="UP000247217"/>
    </source>
</evidence>
<dbReference type="EMBL" id="MH051918">
    <property type="protein sequence ID" value="AWD92255.1"/>
    <property type="molecule type" value="Genomic_DNA"/>
</dbReference>
<dbReference type="Proteomes" id="UP000247217">
    <property type="component" value="Segment"/>
</dbReference>
<keyword evidence="2" id="KW-1185">Reference proteome</keyword>
<accession>A0A2S1GS76</accession>
<sequence length="102" mass="11026">MAAGLQCWDASGNLVVDLGDYSTRFVGRYNVSFPRSVDRVQLNIAGVTDSNSFASVMGANLGATYVTDYAPVCRSGGIDIIYVPGRNPSVDLTLYVEVYMFN</sequence>
<dbReference type="KEGG" id="vg:54991396"/>